<evidence type="ECO:0000313" key="2">
    <source>
        <dbReference type="Proteomes" id="UP001281147"/>
    </source>
</evidence>
<sequence>MLKSVLSLWLLTLGSMVLAQFSEELFTDLENIGPTTGNPTNKAGPNIVSTSKSTSKSAPKSTSSNTIRRTKAASAETGTTASTATATTPSTAITTSTTSLPRALEAPSATPSVSAFADSGDSDQSGEDVGTIAATTSGARPNETANTAAANDLSESTAEPELAAASSGGLSSTQKTGIGIGVGLGIPIILGAIALIFFLRRRRSNQRYSSSGSSAAHLRDQPAMSSAAPALAGVSAMGTSPSRHSLPQTPSQHSLAEMSRQPSDLKTVPPSQQPLSRDPSQRSMAVSLPEQENLMPAPPAYEDAPSPLEEHNAEPPSPVSPISPMNSRPPSPMNGYGHQR</sequence>
<gene>
    <name evidence="1" type="ORF">LTR37_008814</name>
</gene>
<comment type="caution">
    <text evidence="1">The sequence shown here is derived from an EMBL/GenBank/DDBJ whole genome shotgun (WGS) entry which is preliminary data.</text>
</comment>
<organism evidence="1 2">
    <name type="scientific">Vermiconidia calcicola</name>
    <dbReference type="NCBI Taxonomy" id="1690605"/>
    <lineage>
        <taxon>Eukaryota</taxon>
        <taxon>Fungi</taxon>
        <taxon>Dikarya</taxon>
        <taxon>Ascomycota</taxon>
        <taxon>Pezizomycotina</taxon>
        <taxon>Dothideomycetes</taxon>
        <taxon>Dothideomycetidae</taxon>
        <taxon>Mycosphaerellales</taxon>
        <taxon>Extremaceae</taxon>
        <taxon>Vermiconidia</taxon>
    </lineage>
</organism>
<keyword evidence="2" id="KW-1185">Reference proteome</keyword>
<dbReference type="Proteomes" id="UP001281147">
    <property type="component" value="Unassembled WGS sequence"/>
</dbReference>
<name>A0ACC3NAS9_9PEZI</name>
<dbReference type="EMBL" id="JAUTXU010000066">
    <property type="protein sequence ID" value="KAK3712929.1"/>
    <property type="molecule type" value="Genomic_DNA"/>
</dbReference>
<evidence type="ECO:0000313" key="1">
    <source>
        <dbReference type="EMBL" id="KAK3712929.1"/>
    </source>
</evidence>
<reference evidence="1" key="1">
    <citation type="submission" date="2023-07" db="EMBL/GenBank/DDBJ databases">
        <title>Black Yeasts Isolated from many extreme environments.</title>
        <authorList>
            <person name="Coleine C."/>
            <person name="Stajich J.E."/>
            <person name="Selbmann L."/>
        </authorList>
    </citation>
    <scope>NUCLEOTIDE SEQUENCE</scope>
    <source>
        <strain evidence="1">CCFEE 5714</strain>
    </source>
</reference>
<proteinExistence type="predicted"/>
<protein>
    <submittedName>
        <fullName evidence="1">Uncharacterized protein</fullName>
    </submittedName>
</protein>
<accession>A0ACC3NAS9</accession>